<evidence type="ECO:0008006" key="3">
    <source>
        <dbReference type="Google" id="ProtNLM"/>
    </source>
</evidence>
<sequence>MSDLCPAALVARVLANFVEGLPRVSAVRRSGEASAAATTVLAGGLFTASPATAEPDVRGCAWPRVCFYLSAANWISSSPTASYQDLTSGF</sequence>
<dbReference type="RefSeq" id="WP_344647131.1">
    <property type="nucleotide sequence ID" value="NZ_BAAAGX010000003.1"/>
</dbReference>
<name>A0ABP3D4Z3_9ACTN</name>
<protein>
    <recommendedName>
        <fullName evidence="3">Secreted protein</fullName>
    </recommendedName>
</protein>
<evidence type="ECO:0000313" key="1">
    <source>
        <dbReference type="EMBL" id="GAA0223406.1"/>
    </source>
</evidence>
<evidence type="ECO:0000313" key="2">
    <source>
        <dbReference type="Proteomes" id="UP001500967"/>
    </source>
</evidence>
<accession>A0ABP3D4Z3</accession>
<dbReference type="Proteomes" id="UP001500967">
    <property type="component" value="Unassembled WGS sequence"/>
</dbReference>
<dbReference type="EMBL" id="BAAAGX010000003">
    <property type="protein sequence ID" value="GAA0223406.1"/>
    <property type="molecule type" value="Genomic_DNA"/>
</dbReference>
<proteinExistence type="predicted"/>
<organism evidence="1 2">
    <name type="scientific">Cryptosporangium japonicum</name>
    <dbReference type="NCBI Taxonomy" id="80872"/>
    <lineage>
        <taxon>Bacteria</taxon>
        <taxon>Bacillati</taxon>
        <taxon>Actinomycetota</taxon>
        <taxon>Actinomycetes</taxon>
        <taxon>Cryptosporangiales</taxon>
        <taxon>Cryptosporangiaceae</taxon>
        <taxon>Cryptosporangium</taxon>
    </lineage>
</organism>
<comment type="caution">
    <text evidence="1">The sequence shown here is derived from an EMBL/GenBank/DDBJ whole genome shotgun (WGS) entry which is preliminary data.</text>
</comment>
<gene>
    <name evidence="1" type="ORF">GCM10009539_05740</name>
</gene>
<reference evidence="2" key="1">
    <citation type="journal article" date="2019" name="Int. J. Syst. Evol. Microbiol.">
        <title>The Global Catalogue of Microorganisms (GCM) 10K type strain sequencing project: providing services to taxonomists for standard genome sequencing and annotation.</title>
        <authorList>
            <consortium name="The Broad Institute Genomics Platform"/>
            <consortium name="The Broad Institute Genome Sequencing Center for Infectious Disease"/>
            <person name="Wu L."/>
            <person name="Ma J."/>
        </authorList>
    </citation>
    <scope>NUCLEOTIDE SEQUENCE [LARGE SCALE GENOMIC DNA]</scope>
    <source>
        <strain evidence="2">JCM 10425</strain>
    </source>
</reference>
<keyword evidence="2" id="KW-1185">Reference proteome</keyword>